<accession>A0ABX9XEW5</accession>
<protein>
    <submittedName>
        <fullName evidence="3">Uncharacterized protein</fullName>
    </submittedName>
</protein>
<evidence type="ECO:0000313" key="4">
    <source>
        <dbReference type="Proteomes" id="UP000275199"/>
    </source>
</evidence>
<organism evidence="3 4">
    <name type="scientific">Pseudomonas neustonica</name>
    <dbReference type="NCBI Taxonomy" id="2487346"/>
    <lineage>
        <taxon>Bacteria</taxon>
        <taxon>Pseudomonadati</taxon>
        <taxon>Pseudomonadota</taxon>
        <taxon>Gammaproteobacteria</taxon>
        <taxon>Pseudomonadales</taxon>
        <taxon>Pseudomonadaceae</taxon>
        <taxon>Pseudomonas</taxon>
    </lineage>
</organism>
<proteinExistence type="predicted"/>
<keyword evidence="4" id="KW-1185">Reference proteome</keyword>
<evidence type="ECO:0000256" key="1">
    <source>
        <dbReference type="SAM" id="MobiDB-lite"/>
    </source>
</evidence>
<evidence type="ECO:0000256" key="2">
    <source>
        <dbReference type="SAM" id="SignalP"/>
    </source>
</evidence>
<dbReference type="PROSITE" id="PS51257">
    <property type="entry name" value="PROKAR_LIPOPROTEIN"/>
    <property type="match status" value="1"/>
</dbReference>
<reference evidence="3 4" key="1">
    <citation type="submission" date="2018-11" db="EMBL/GenBank/DDBJ databases">
        <authorList>
            <person name="Jang G.I."/>
            <person name="Hwang C.Y."/>
        </authorList>
    </citation>
    <scope>NUCLEOTIDE SEQUENCE [LARGE SCALE GENOMIC DNA]</scope>
    <source>
        <strain evidence="3 4">SSM26</strain>
    </source>
</reference>
<evidence type="ECO:0000313" key="3">
    <source>
        <dbReference type="EMBL" id="ROZ82293.1"/>
    </source>
</evidence>
<sequence length="79" mass="8582">MNNRSNERFPLRMTLLSAALLPLLSLSGCNDGDGDDDNTDATPATGTFVDSPVSGLDYQGDESRQRPNRCDWAIRLLPG</sequence>
<dbReference type="Proteomes" id="UP000275199">
    <property type="component" value="Unassembled WGS sequence"/>
</dbReference>
<keyword evidence="2" id="KW-0732">Signal</keyword>
<gene>
    <name evidence="3" type="ORF">EF096_15385</name>
</gene>
<dbReference type="RefSeq" id="WP_123890683.1">
    <property type="nucleotide sequence ID" value="NZ_RKKU01000023.1"/>
</dbReference>
<dbReference type="EMBL" id="RKKU01000023">
    <property type="protein sequence ID" value="ROZ82293.1"/>
    <property type="molecule type" value="Genomic_DNA"/>
</dbReference>
<feature type="signal peptide" evidence="2">
    <location>
        <begin position="1"/>
        <end position="31"/>
    </location>
</feature>
<feature type="region of interest" description="Disordered" evidence="1">
    <location>
        <begin position="28"/>
        <end position="66"/>
    </location>
</feature>
<comment type="caution">
    <text evidence="3">The sequence shown here is derived from an EMBL/GenBank/DDBJ whole genome shotgun (WGS) entry which is preliminary data.</text>
</comment>
<feature type="chain" id="PRO_5046092093" evidence="2">
    <location>
        <begin position="32"/>
        <end position="79"/>
    </location>
</feature>
<name>A0ABX9XEW5_9PSED</name>